<dbReference type="EMBL" id="VOGW01000207">
    <property type="protein sequence ID" value="TWV29383.1"/>
    <property type="molecule type" value="Genomic_DNA"/>
</dbReference>
<keyword evidence="1" id="KW-0489">Methyltransferase</keyword>
<feature type="non-terminal residue" evidence="1">
    <location>
        <position position="1"/>
    </location>
</feature>
<dbReference type="AlphaFoldDB" id="A0A5C6ILD4"/>
<sequence>GGQPAAGFVLPGLAEAPHQSNAAAPYMSGYFATRAVKPG</sequence>
<evidence type="ECO:0000313" key="1">
    <source>
        <dbReference type="EMBL" id="TWV29383.1"/>
    </source>
</evidence>
<keyword evidence="1" id="KW-0808">Transferase</keyword>
<proteinExistence type="predicted"/>
<protein>
    <submittedName>
        <fullName evidence="1">SAM-dependent methyltransferase</fullName>
    </submittedName>
</protein>
<gene>
    <name evidence="1" type="ORF">FRZ03_38330</name>
</gene>
<name>A0A5C6ILD4_9ACTN</name>
<comment type="caution">
    <text evidence="1">The sequence shown here is derived from an EMBL/GenBank/DDBJ whole genome shotgun (WGS) entry which is preliminary data.</text>
</comment>
<dbReference type="Proteomes" id="UP000320481">
    <property type="component" value="Unassembled WGS sequence"/>
</dbReference>
<dbReference type="GO" id="GO:0032259">
    <property type="term" value="P:methylation"/>
    <property type="evidence" value="ECO:0007669"/>
    <property type="project" value="UniProtKB-KW"/>
</dbReference>
<organism evidence="1 2">
    <name type="scientific">Streptomyces misionensis</name>
    <dbReference type="NCBI Taxonomy" id="67331"/>
    <lineage>
        <taxon>Bacteria</taxon>
        <taxon>Bacillati</taxon>
        <taxon>Actinomycetota</taxon>
        <taxon>Actinomycetes</taxon>
        <taxon>Kitasatosporales</taxon>
        <taxon>Streptomycetaceae</taxon>
        <taxon>Streptomyces</taxon>
    </lineage>
</organism>
<accession>A0A5C6ILD4</accession>
<dbReference type="GO" id="GO:0008168">
    <property type="term" value="F:methyltransferase activity"/>
    <property type="evidence" value="ECO:0007669"/>
    <property type="project" value="UniProtKB-KW"/>
</dbReference>
<evidence type="ECO:0000313" key="2">
    <source>
        <dbReference type="Proteomes" id="UP000320481"/>
    </source>
</evidence>
<reference evidence="1" key="1">
    <citation type="journal article" date="2019" name="Microbiol. Resour. Announc.">
        <title>Draft Genomic Sequences of Streptomyces misionensis and Streptomyces albidoflavus, bacteria applied for phytopathogen biocontrol.</title>
        <authorList>
            <person name="Pylro V."/>
            <person name="Dias A."/>
            <person name="Andreote F."/>
            <person name="Varani A."/>
            <person name="Andreote C."/>
            <person name="Bernardo E."/>
            <person name="Martins T."/>
        </authorList>
    </citation>
    <scope>NUCLEOTIDE SEQUENCE [LARGE SCALE GENOMIC DNA]</scope>
    <source>
        <strain evidence="1">66</strain>
    </source>
</reference>
<keyword evidence="2" id="KW-1185">Reference proteome</keyword>